<dbReference type="PROSITE" id="PS00170">
    <property type="entry name" value="CSA_PPIASE_1"/>
    <property type="match status" value="1"/>
</dbReference>
<dbReference type="FunFam" id="2.40.100.10:FF:000025">
    <property type="entry name" value="Peptidyl-prolyl cis-trans isomerase CYP19-2"/>
    <property type="match status" value="1"/>
</dbReference>
<dbReference type="InterPro" id="IPR011990">
    <property type="entry name" value="TPR-like_helical_dom_sf"/>
</dbReference>
<dbReference type="GO" id="GO:0016018">
    <property type="term" value="F:cyclosporin A binding"/>
    <property type="evidence" value="ECO:0007669"/>
    <property type="project" value="TreeGrafter"/>
</dbReference>
<evidence type="ECO:0000256" key="4">
    <source>
        <dbReference type="ARBA" id="ARBA00022737"/>
    </source>
</evidence>
<dbReference type="SUPFAM" id="SSF50891">
    <property type="entry name" value="Cyclophilin-like"/>
    <property type="match status" value="1"/>
</dbReference>
<proteinExistence type="inferred from homology"/>
<dbReference type="PANTHER" id="PTHR11071:SF561">
    <property type="entry name" value="PEPTIDYL-PROLYL CIS-TRANS ISOMERASE D-RELATED"/>
    <property type="match status" value="1"/>
</dbReference>
<reference evidence="11" key="1">
    <citation type="journal article" date="2011" name="Genome Biol.">
        <title>Comparative and functional genomics provide insights into the pathogenicity of dermatophytic fungi.</title>
        <authorList>
            <person name="Burmester A."/>
            <person name="Shelest E."/>
            <person name="Gloeckner G."/>
            <person name="Heddergott C."/>
            <person name="Schindler S."/>
            <person name="Staib P."/>
            <person name="Heidel A."/>
            <person name="Felder M."/>
            <person name="Petzold A."/>
            <person name="Szafranski K."/>
            <person name="Feuermann M."/>
            <person name="Pedruzzi I."/>
            <person name="Priebe S."/>
            <person name="Groth M."/>
            <person name="Winkler R."/>
            <person name="Li W."/>
            <person name="Kniemeyer O."/>
            <person name="Schroeckh V."/>
            <person name="Hertweck C."/>
            <person name="Hube B."/>
            <person name="White T.C."/>
            <person name="Platzer M."/>
            <person name="Guthke R."/>
            <person name="Heitman J."/>
            <person name="Woestemeyer J."/>
            <person name="Zipfel P.F."/>
            <person name="Monod M."/>
            <person name="Brakhage A.A."/>
        </authorList>
    </citation>
    <scope>NUCLEOTIDE SEQUENCE [LARGE SCALE GENOMIC DNA]</scope>
    <source>
        <strain evidence="11">ATCC MYA-4681 / CBS 112371</strain>
    </source>
</reference>
<feature type="domain" description="PPIase cyclophilin-type" evidence="9">
    <location>
        <begin position="123"/>
        <end position="280"/>
    </location>
</feature>
<comment type="caution">
    <text evidence="10">The sequence shown here is derived from an EMBL/GenBank/DDBJ whole genome shotgun (WGS) entry which is preliminary data.</text>
</comment>
<dbReference type="InterPro" id="IPR029000">
    <property type="entry name" value="Cyclophilin-like_dom_sf"/>
</dbReference>
<dbReference type="AlphaFoldDB" id="D4B232"/>
<dbReference type="InterPro" id="IPR020892">
    <property type="entry name" value="Cyclophilin-type_PPIase_CS"/>
</dbReference>
<dbReference type="HOGENOM" id="CLU_012062_37_0_1"/>
<dbReference type="STRING" id="663331.D4B232"/>
<keyword evidence="5" id="KW-0802">TPR repeat</keyword>
<name>D4B232_ARTBC</name>
<dbReference type="Gene3D" id="2.40.100.10">
    <property type="entry name" value="Cyclophilin-like"/>
    <property type="match status" value="1"/>
</dbReference>
<dbReference type="eggNOG" id="KOG0546">
    <property type="taxonomic scope" value="Eukaryota"/>
</dbReference>
<keyword evidence="7" id="KW-0413">Isomerase</keyword>
<dbReference type="Gene3D" id="1.25.40.10">
    <property type="entry name" value="Tetratricopeptide repeat domain"/>
    <property type="match status" value="1"/>
</dbReference>
<dbReference type="PANTHER" id="PTHR11071">
    <property type="entry name" value="PEPTIDYL-PROLYL CIS-TRANS ISOMERASE"/>
    <property type="match status" value="1"/>
</dbReference>
<dbReference type="GO" id="GO:0051082">
    <property type="term" value="F:unfolded protein binding"/>
    <property type="evidence" value="ECO:0007669"/>
    <property type="project" value="UniProtKB-ARBA"/>
</dbReference>
<dbReference type="FunFam" id="1.25.40.10:FF:000029">
    <property type="entry name" value="peptidyl-prolyl cis-trans isomerase D"/>
    <property type="match status" value="1"/>
</dbReference>
<dbReference type="OMA" id="EMEQNCN"/>
<evidence type="ECO:0000256" key="3">
    <source>
        <dbReference type="ARBA" id="ARBA00013194"/>
    </source>
</evidence>
<dbReference type="PRINTS" id="PR00153">
    <property type="entry name" value="CSAPPISMRASE"/>
</dbReference>
<dbReference type="GO" id="GO:0003755">
    <property type="term" value="F:peptidyl-prolyl cis-trans isomerase activity"/>
    <property type="evidence" value="ECO:0007669"/>
    <property type="project" value="UniProtKB-KW"/>
</dbReference>
<dbReference type="SUPFAM" id="SSF48452">
    <property type="entry name" value="TPR-like"/>
    <property type="match status" value="1"/>
</dbReference>
<organism evidence="10 11">
    <name type="scientific">Arthroderma benhamiae (strain ATCC MYA-4681 / CBS 112371)</name>
    <name type="common">Trichophyton mentagrophytes</name>
    <dbReference type="NCBI Taxonomy" id="663331"/>
    <lineage>
        <taxon>Eukaryota</taxon>
        <taxon>Fungi</taxon>
        <taxon>Dikarya</taxon>
        <taxon>Ascomycota</taxon>
        <taxon>Pezizomycotina</taxon>
        <taxon>Eurotiomycetes</taxon>
        <taxon>Eurotiomycetidae</taxon>
        <taxon>Onygenales</taxon>
        <taxon>Arthrodermataceae</taxon>
        <taxon>Trichophyton</taxon>
    </lineage>
</organism>
<gene>
    <name evidence="10" type="ORF">ARB_02515</name>
</gene>
<keyword evidence="8" id="KW-0812">Transmembrane</keyword>
<dbReference type="SMART" id="SM00028">
    <property type="entry name" value="TPR"/>
    <property type="match status" value="2"/>
</dbReference>
<accession>D4B232</accession>
<comment type="similarity">
    <text evidence="2">Belongs to the cyclophilin-type PPIase family. PPIase D subfamily.</text>
</comment>
<dbReference type="GeneID" id="9523971"/>
<keyword evidence="8" id="KW-1133">Transmembrane helix</keyword>
<evidence type="ECO:0000256" key="7">
    <source>
        <dbReference type="ARBA" id="ARBA00023235"/>
    </source>
</evidence>
<evidence type="ECO:0000313" key="11">
    <source>
        <dbReference type="Proteomes" id="UP000008866"/>
    </source>
</evidence>
<dbReference type="CDD" id="cd01926">
    <property type="entry name" value="cyclophilin_ABH_like"/>
    <property type="match status" value="1"/>
</dbReference>
<dbReference type="Proteomes" id="UP000008866">
    <property type="component" value="Unassembled WGS sequence"/>
</dbReference>
<keyword evidence="6" id="KW-0697">Rotamase</keyword>
<evidence type="ECO:0000313" key="10">
    <source>
        <dbReference type="EMBL" id="EFE30593.1"/>
    </source>
</evidence>
<comment type="catalytic activity">
    <reaction evidence="1">
        <text>[protein]-peptidylproline (omega=180) = [protein]-peptidylproline (omega=0)</text>
        <dbReference type="Rhea" id="RHEA:16237"/>
        <dbReference type="Rhea" id="RHEA-COMP:10747"/>
        <dbReference type="Rhea" id="RHEA-COMP:10748"/>
        <dbReference type="ChEBI" id="CHEBI:83833"/>
        <dbReference type="ChEBI" id="CHEBI:83834"/>
        <dbReference type="EC" id="5.2.1.8"/>
    </reaction>
</comment>
<evidence type="ECO:0000256" key="1">
    <source>
        <dbReference type="ARBA" id="ARBA00000971"/>
    </source>
</evidence>
<keyword evidence="8" id="KW-0472">Membrane</keyword>
<dbReference type="GO" id="GO:0005737">
    <property type="term" value="C:cytoplasm"/>
    <property type="evidence" value="ECO:0007669"/>
    <property type="project" value="TreeGrafter"/>
</dbReference>
<sequence length="478" mass="53055">MKDVAFPKRNQGLGLEVAALSAGMFALFASRAGHPKRRRFLNFLCLFFFFLLSLSSSLPRFLTSASVIRDIRDSLCARRRLSKNIVRPTQCNCAWPKQPWLKLQPLEPIADRHLLPGVRPRVYFDIEIGGRPEGRVVFELTAENFRALCTGEKGEGKSGKPLSYKGSIFHRVIKQFMIQGGDFTEFNGTGGESIYGEKFDDENFQLKHDRPFLLSMANSGPGTNGSQFFVTTVPTPHLDGKHVVFGEVINGKGLVRKVEQLPTSPGDKPHSEVKVVACGEITGDEYETATKRAVDPTGDTYEDYPEDNDQEFTGPEYFKIATELKEFGNTAFKSGDVQLGLEKYQKGLRYLNEYAEPSENDPPELAGQMMTLRFALHSNSALLANKLKRYNDGRTWAGYALDQAGHAKAKDADRAKAHYRRAVALAGLKEEDGALKDLEAAAKFAPNDAGIIAEISRVKKSIAEQDRKAKAAAKKFFS</sequence>
<evidence type="ECO:0000256" key="5">
    <source>
        <dbReference type="ARBA" id="ARBA00022803"/>
    </source>
</evidence>
<dbReference type="GO" id="GO:0042026">
    <property type="term" value="P:protein refolding"/>
    <property type="evidence" value="ECO:0007669"/>
    <property type="project" value="UniProtKB-ARBA"/>
</dbReference>
<protein>
    <recommendedName>
        <fullName evidence="3">peptidylprolyl isomerase</fullName>
        <ecNumber evidence="3">5.2.1.8</ecNumber>
    </recommendedName>
</protein>
<dbReference type="KEGG" id="abe:ARB_02515"/>
<keyword evidence="4" id="KW-0677">Repeat</keyword>
<keyword evidence="11" id="KW-1185">Reference proteome</keyword>
<dbReference type="InterPro" id="IPR019734">
    <property type="entry name" value="TPR_rpt"/>
</dbReference>
<dbReference type="Pfam" id="PF00160">
    <property type="entry name" value="Pro_isomerase"/>
    <property type="match status" value="1"/>
</dbReference>
<dbReference type="EC" id="5.2.1.8" evidence="3"/>
<evidence type="ECO:0000256" key="6">
    <source>
        <dbReference type="ARBA" id="ARBA00023110"/>
    </source>
</evidence>
<dbReference type="EMBL" id="ABSU01000028">
    <property type="protein sequence ID" value="EFE30593.1"/>
    <property type="molecule type" value="Genomic_DNA"/>
</dbReference>
<dbReference type="PROSITE" id="PS50072">
    <property type="entry name" value="CSA_PPIASE_2"/>
    <property type="match status" value="1"/>
</dbReference>
<evidence type="ECO:0000259" key="9">
    <source>
        <dbReference type="PROSITE" id="PS50072"/>
    </source>
</evidence>
<dbReference type="RefSeq" id="XP_003011233.1">
    <property type="nucleotide sequence ID" value="XM_003011187.1"/>
</dbReference>
<dbReference type="InterPro" id="IPR002130">
    <property type="entry name" value="Cyclophilin-type_PPIase_dom"/>
</dbReference>
<feature type="transmembrane region" description="Helical" evidence="8">
    <location>
        <begin position="41"/>
        <end position="62"/>
    </location>
</feature>
<evidence type="ECO:0000256" key="8">
    <source>
        <dbReference type="SAM" id="Phobius"/>
    </source>
</evidence>
<evidence type="ECO:0000256" key="2">
    <source>
        <dbReference type="ARBA" id="ARBA00010898"/>
    </source>
</evidence>